<dbReference type="EMBL" id="CADIKH010000009">
    <property type="protein sequence ID" value="CAB3754056.1"/>
    <property type="molecule type" value="Genomic_DNA"/>
</dbReference>
<feature type="region of interest" description="Disordered" evidence="1">
    <location>
        <begin position="1"/>
        <end position="84"/>
    </location>
</feature>
<feature type="compositionally biased region" description="Low complexity" evidence="1">
    <location>
        <begin position="70"/>
        <end position="83"/>
    </location>
</feature>
<feature type="compositionally biased region" description="Polar residues" evidence="1">
    <location>
        <begin position="24"/>
        <end position="35"/>
    </location>
</feature>
<evidence type="ECO:0000313" key="3">
    <source>
        <dbReference type="Proteomes" id="UP000494363"/>
    </source>
</evidence>
<dbReference type="AlphaFoldDB" id="A0A6J5DMK8"/>
<accession>A0A6J5DMK8</accession>
<sequence>MVIPVTTIGGGKDDDGLPSEGQEKTSPSLTPTRISPTAMPGGQPAAAAGPAGPAQPRHGPIAPTRIGAEASRPAPAADPQAPAIRSAPRVPIAVSGIGGASAKAVPLETLARRFPDAKPDVLARARAALLGYGNAAAGETDWLTFGVAEQSTVNAALKDQVALLESPGRRDASAHVARLHEILTDVLGAMEGGFFRKSAHTVWQQHSTEISHLETLLNRAGDELRRMLDSIAELHRRYATAVEELQSRFVAGQYLLDGMSRNDSAHLLQSRLMALTASQTLAQENRLHLQQQEAGLRELAVLIQDGVLVKLPSVVTQIAALPDKPTDTDRYLAREALSNLTQLFERSRTWH</sequence>
<gene>
    <name evidence="2" type="ORF">LMG29542_02234</name>
</gene>
<protein>
    <submittedName>
        <fullName evidence="2">Uncharacterized protein</fullName>
    </submittedName>
</protein>
<keyword evidence="3" id="KW-1185">Reference proteome</keyword>
<organism evidence="2 3">
    <name type="scientific">Paraburkholderia humisilvae</name>
    <dbReference type="NCBI Taxonomy" id="627669"/>
    <lineage>
        <taxon>Bacteria</taxon>
        <taxon>Pseudomonadati</taxon>
        <taxon>Pseudomonadota</taxon>
        <taxon>Betaproteobacteria</taxon>
        <taxon>Burkholderiales</taxon>
        <taxon>Burkholderiaceae</taxon>
        <taxon>Paraburkholderia</taxon>
    </lineage>
</organism>
<evidence type="ECO:0000313" key="2">
    <source>
        <dbReference type="EMBL" id="CAB3754056.1"/>
    </source>
</evidence>
<evidence type="ECO:0000256" key="1">
    <source>
        <dbReference type="SAM" id="MobiDB-lite"/>
    </source>
</evidence>
<proteinExistence type="predicted"/>
<dbReference type="Proteomes" id="UP000494363">
    <property type="component" value="Unassembled WGS sequence"/>
</dbReference>
<feature type="compositionally biased region" description="Low complexity" evidence="1">
    <location>
        <begin position="40"/>
        <end position="56"/>
    </location>
</feature>
<name>A0A6J5DMK8_9BURK</name>
<reference evidence="2 3" key="1">
    <citation type="submission" date="2020-04" db="EMBL/GenBank/DDBJ databases">
        <authorList>
            <person name="De Canck E."/>
        </authorList>
    </citation>
    <scope>NUCLEOTIDE SEQUENCE [LARGE SCALE GENOMIC DNA]</scope>
    <source>
        <strain evidence="2 3">LMG 29542</strain>
    </source>
</reference>